<name>A0ABV8S0M1_9BURK</name>
<evidence type="ECO:0000259" key="1">
    <source>
        <dbReference type="PROSITE" id="PS01124"/>
    </source>
</evidence>
<sequence>MRLDYFLPSPWAQAALTMHAVVEGIAEPRTEILPAMLPNLFVRLDGHSRVALDGGPFIDAPPVTLLGPTCGAYRLMLSAGCRLLTIGLLPGGWARCLPMPAHECVDTLVDGAALWGETATAEIIERLQAAPLNGAHVGLIERFLMHGPRRASHPGMLRLAGIDAWLERSPALSLDTLCTQLDVSARQLRRITLEGYGMSPKTLAMKYRALRLASSLSLARELPPTNPWQAEYADQSHMIRDFRRFIGWTPQAFRLEQRNVAAATLIGRHQAGAIRPLALLS</sequence>
<accession>A0ABV8S0M1</accession>
<dbReference type="RefSeq" id="WP_376813566.1">
    <property type="nucleotide sequence ID" value="NZ_JBHSDY010000008.1"/>
</dbReference>
<protein>
    <submittedName>
        <fullName evidence="2">Helix-turn-helix domain-containing protein</fullName>
    </submittedName>
</protein>
<dbReference type="PROSITE" id="PS01124">
    <property type="entry name" value="HTH_ARAC_FAMILY_2"/>
    <property type="match status" value="1"/>
</dbReference>
<gene>
    <name evidence="2" type="ORF">ACFO0J_13235</name>
</gene>
<keyword evidence="3" id="KW-1185">Reference proteome</keyword>
<organism evidence="2 3">
    <name type="scientific">Castellaniella hirudinis</name>
    <dbReference type="NCBI Taxonomy" id="1144617"/>
    <lineage>
        <taxon>Bacteria</taxon>
        <taxon>Pseudomonadati</taxon>
        <taxon>Pseudomonadota</taxon>
        <taxon>Betaproteobacteria</taxon>
        <taxon>Burkholderiales</taxon>
        <taxon>Alcaligenaceae</taxon>
        <taxon>Castellaniella</taxon>
    </lineage>
</organism>
<dbReference type="InterPro" id="IPR018060">
    <property type="entry name" value="HTH_AraC"/>
</dbReference>
<evidence type="ECO:0000313" key="2">
    <source>
        <dbReference type="EMBL" id="MFC4299007.1"/>
    </source>
</evidence>
<dbReference type="Gene3D" id="1.10.10.60">
    <property type="entry name" value="Homeodomain-like"/>
    <property type="match status" value="1"/>
</dbReference>
<comment type="caution">
    <text evidence="2">The sequence shown here is derived from an EMBL/GenBank/DDBJ whole genome shotgun (WGS) entry which is preliminary data.</text>
</comment>
<evidence type="ECO:0000313" key="3">
    <source>
        <dbReference type="Proteomes" id="UP001595756"/>
    </source>
</evidence>
<proteinExistence type="predicted"/>
<dbReference type="SMART" id="SM00342">
    <property type="entry name" value="HTH_ARAC"/>
    <property type="match status" value="1"/>
</dbReference>
<dbReference type="Pfam" id="PF12833">
    <property type="entry name" value="HTH_18"/>
    <property type="match status" value="1"/>
</dbReference>
<dbReference type="EMBL" id="JBHSDY010000008">
    <property type="protein sequence ID" value="MFC4299007.1"/>
    <property type="molecule type" value="Genomic_DNA"/>
</dbReference>
<reference evidence="3" key="1">
    <citation type="journal article" date="2019" name="Int. J. Syst. Evol. Microbiol.">
        <title>The Global Catalogue of Microorganisms (GCM) 10K type strain sequencing project: providing services to taxonomists for standard genome sequencing and annotation.</title>
        <authorList>
            <consortium name="The Broad Institute Genomics Platform"/>
            <consortium name="The Broad Institute Genome Sequencing Center for Infectious Disease"/>
            <person name="Wu L."/>
            <person name="Ma J."/>
        </authorList>
    </citation>
    <scope>NUCLEOTIDE SEQUENCE [LARGE SCALE GENOMIC DNA]</scope>
    <source>
        <strain evidence="3">CGMCC 1.19029</strain>
    </source>
</reference>
<feature type="domain" description="HTH araC/xylS-type" evidence="1">
    <location>
        <begin position="162"/>
        <end position="256"/>
    </location>
</feature>
<dbReference type="Proteomes" id="UP001595756">
    <property type="component" value="Unassembled WGS sequence"/>
</dbReference>